<proteinExistence type="predicted"/>
<organism evidence="1 2">
    <name type="scientific">Penicillium camemberti (strain FM 013)</name>
    <dbReference type="NCBI Taxonomy" id="1429867"/>
    <lineage>
        <taxon>Eukaryota</taxon>
        <taxon>Fungi</taxon>
        <taxon>Dikarya</taxon>
        <taxon>Ascomycota</taxon>
        <taxon>Pezizomycotina</taxon>
        <taxon>Eurotiomycetes</taxon>
        <taxon>Eurotiomycetidae</taxon>
        <taxon>Eurotiales</taxon>
        <taxon>Aspergillaceae</taxon>
        <taxon>Penicillium</taxon>
    </lineage>
</organism>
<name>A0A0G4P260_PENC3</name>
<evidence type="ECO:0000313" key="2">
    <source>
        <dbReference type="Proteomes" id="UP000053732"/>
    </source>
</evidence>
<dbReference type="EMBL" id="HG793137">
    <property type="protein sequence ID" value="CRL20328.1"/>
    <property type="molecule type" value="Genomic_DNA"/>
</dbReference>
<dbReference type="Proteomes" id="UP000053732">
    <property type="component" value="Unassembled WGS sequence"/>
</dbReference>
<reference evidence="1 2" key="1">
    <citation type="journal article" date="2014" name="Nat. Commun.">
        <title>Multiple recent horizontal transfers of a large genomic region in cheese making fungi.</title>
        <authorList>
            <person name="Cheeseman K."/>
            <person name="Ropars J."/>
            <person name="Renault P."/>
            <person name="Dupont J."/>
            <person name="Gouzy J."/>
            <person name="Branca A."/>
            <person name="Abraham A.L."/>
            <person name="Ceppi M."/>
            <person name="Conseiller E."/>
            <person name="Debuchy R."/>
            <person name="Malagnac F."/>
            <person name="Goarin A."/>
            <person name="Silar P."/>
            <person name="Lacoste S."/>
            <person name="Sallet E."/>
            <person name="Bensimon A."/>
            <person name="Giraud T."/>
            <person name="Brygoo Y."/>
        </authorList>
    </citation>
    <scope>NUCLEOTIDE SEQUENCE [LARGE SCALE GENOMIC DNA]</scope>
    <source>
        <strain evidence="2">FM 013</strain>
    </source>
</reference>
<keyword evidence="2" id="KW-1185">Reference proteome</keyword>
<sequence length="55" mass="6214">MSTALTKYAVGWYSLPAGVGNALERFKPRAPYEADGDVMKKSVKEVMRMVKRICY</sequence>
<dbReference type="AlphaFoldDB" id="A0A0G4P260"/>
<gene>
    <name evidence="1" type="ORF">PCAMFM013_S004g000268</name>
</gene>
<evidence type="ECO:0000313" key="1">
    <source>
        <dbReference type="EMBL" id="CRL20328.1"/>
    </source>
</evidence>
<accession>A0A0G4P260</accession>
<protein>
    <submittedName>
        <fullName evidence="1">Str. FM013</fullName>
    </submittedName>
</protein>